<accession>A0A3Q8SAL4</accession>
<feature type="compositionally biased region" description="Acidic residues" evidence="1">
    <location>
        <begin position="346"/>
        <end position="355"/>
    </location>
</feature>
<sequence length="363" mass="40275">MRSPKAFIIQYLRKQRKPRGTPLLNMLFLLSVLLFYLSGQIRITYGEFASSSDAAVTFSTCGIFPDAIEGRLSQVHMHIKNASAIKNQLHSFNASTIKVSASPPFTPAPTTPLPYEPFIPPANTAIAPAASLENVTSATYRNADMDSFNAYNLSERESAAEFISLQITLSQESMIAINERLTTNTLFLQKIMQELEAGSSHLNDVIQQIQLNPANCAKFSQSTLLDEVETLLNQDNPLSPSFYASMTDLMEYLRQVYDAGIAIQNVPNSLTNQLSQRDSDFRSLRKAAGFATSPELLQYYHDLQSSLESQKQAISSEIQVLESRLTDIKKAADPEAGSVDHRDSASESDLDVTEEMESHFQNE</sequence>
<dbReference type="KEGG" id="plen:EIM92_08880"/>
<keyword evidence="4" id="KW-1185">Reference proteome</keyword>
<protein>
    <submittedName>
        <fullName evidence="3">Uncharacterized protein</fullName>
    </submittedName>
</protein>
<evidence type="ECO:0000256" key="1">
    <source>
        <dbReference type="SAM" id="MobiDB-lite"/>
    </source>
</evidence>
<feature type="transmembrane region" description="Helical" evidence="2">
    <location>
        <begin position="21"/>
        <end position="39"/>
    </location>
</feature>
<proteinExistence type="predicted"/>
<name>A0A3Q8SAL4_9BACL</name>
<dbReference type="RefSeq" id="WP_125082343.1">
    <property type="nucleotide sequence ID" value="NZ_CP034248.1"/>
</dbReference>
<gene>
    <name evidence="3" type="ORF">EIM92_08880</name>
</gene>
<feature type="compositionally biased region" description="Basic and acidic residues" evidence="1">
    <location>
        <begin position="329"/>
        <end position="345"/>
    </location>
</feature>
<dbReference type="OrthoDB" id="2666513at2"/>
<keyword evidence="2" id="KW-0472">Membrane</keyword>
<dbReference type="AlphaFoldDB" id="A0A3Q8SAL4"/>
<reference evidence="3 4" key="1">
    <citation type="submission" date="2018-11" db="EMBL/GenBank/DDBJ databases">
        <title>Genome sequencing of Paenibacillus lentus DSM25539(T).</title>
        <authorList>
            <person name="Kook J.-K."/>
            <person name="Park S.-N."/>
            <person name="Lim Y.K."/>
        </authorList>
    </citation>
    <scope>NUCLEOTIDE SEQUENCE [LARGE SCALE GENOMIC DNA]</scope>
    <source>
        <strain evidence="3 4">DSM 25539</strain>
    </source>
</reference>
<dbReference type="EMBL" id="CP034248">
    <property type="protein sequence ID" value="AZK46279.1"/>
    <property type="molecule type" value="Genomic_DNA"/>
</dbReference>
<keyword evidence="2" id="KW-0812">Transmembrane</keyword>
<evidence type="ECO:0000256" key="2">
    <source>
        <dbReference type="SAM" id="Phobius"/>
    </source>
</evidence>
<feature type="region of interest" description="Disordered" evidence="1">
    <location>
        <begin position="329"/>
        <end position="363"/>
    </location>
</feature>
<organism evidence="3 4">
    <name type="scientific">Paenibacillus lentus</name>
    <dbReference type="NCBI Taxonomy" id="1338368"/>
    <lineage>
        <taxon>Bacteria</taxon>
        <taxon>Bacillati</taxon>
        <taxon>Bacillota</taxon>
        <taxon>Bacilli</taxon>
        <taxon>Bacillales</taxon>
        <taxon>Paenibacillaceae</taxon>
        <taxon>Paenibacillus</taxon>
    </lineage>
</organism>
<dbReference type="Proteomes" id="UP000273145">
    <property type="component" value="Chromosome"/>
</dbReference>
<keyword evidence="2" id="KW-1133">Transmembrane helix</keyword>
<evidence type="ECO:0000313" key="3">
    <source>
        <dbReference type="EMBL" id="AZK46279.1"/>
    </source>
</evidence>
<evidence type="ECO:0000313" key="4">
    <source>
        <dbReference type="Proteomes" id="UP000273145"/>
    </source>
</evidence>